<reference evidence="1 2" key="1">
    <citation type="submission" date="2020-02" db="EMBL/GenBank/DDBJ databases">
        <title>Comparative genomics of sulfur disproportionating microorganisms.</title>
        <authorList>
            <person name="Ward L.M."/>
            <person name="Bertran E."/>
            <person name="Johnston D.T."/>
        </authorList>
    </citation>
    <scope>NUCLEOTIDE SEQUENCE [LARGE SCALE GENOMIC DNA]</scope>
    <source>
        <strain evidence="1 2">DSM 100025</strain>
    </source>
</reference>
<proteinExistence type="predicted"/>
<keyword evidence="2" id="KW-1185">Reference proteome</keyword>
<dbReference type="RefSeq" id="WP_163297869.1">
    <property type="nucleotide sequence ID" value="NZ_JAAGRR010000014.1"/>
</dbReference>
<comment type="caution">
    <text evidence="1">The sequence shown here is derived from an EMBL/GenBank/DDBJ whole genome shotgun (WGS) entry which is preliminary data.</text>
</comment>
<accession>A0A6N9TKE3</accession>
<dbReference type="AlphaFoldDB" id="A0A6N9TKE3"/>
<evidence type="ECO:0000313" key="2">
    <source>
        <dbReference type="Proteomes" id="UP000469346"/>
    </source>
</evidence>
<dbReference type="Proteomes" id="UP000469346">
    <property type="component" value="Unassembled WGS sequence"/>
</dbReference>
<sequence>MDLNLNDLLRQYRSDPYEHYRVEAVHTGVVTFRVRDGDEVNGPSGRWMHRPGSLLYLLERERNVKKIYSPWSGIVADAALDLDGRFVEAGEFLMSIRHRLGKEEIIDRILTRVLHIFAAPQRARYFLVPELAAKIEKAPGESVRVRPGDEAIIMSLMKRDTLIHYEGLAGVIYKVYFQSGALVEQGAPLLGICPPEKLPYVQRVIQRVRTEWEE</sequence>
<evidence type="ECO:0000313" key="1">
    <source>
        <dbReference type="EMBL" id="NDY41715.1"/>
    </source>
</evidence>
<gene>
    <name evidence="1" type="ORF">G3N55_02460</name>
</gene>
<dbReference type="EMBL" id="JAAGRR010000014">
    <property type="protein sequence ID" value="NDY41715.1"/>
    <property type="molecule type" value="Genomic_DNA"/>
</dbReference>
<protein>
    <submittedName>
        <fullName evidence="1">Uncharacterized protein</fullName>
    </submittedName>
</protein>
<name>A0A6N9TKE3_DISTH</name>
<organism evidence="1 2">
    <name type="scientific">Dissulfurirhabdus thermomarina</name>
    <dbReference type="NCBI Taxonomy" id="1765737"/>
    <lineage>
        <taxon>Bacteria</taxon>
        <taxon>Deltaproteobacteria</taxon>
        <taxon>Dissulfurirhabdaceae</taxon>
        <taxon>Dissulfurirhabdus</taxon>
    </lineage>
</organism>